<evidence type="ECO:0000256" key="1">
    <source>
        <dbReference type="ARBA" id="ARBA00023015"/>
    </source>
</evidence>
<keyword evidence="1" id="KW-0805">Transcription regulation</keyword>
<gene>
    <name evidence="6" type="ORF">ACFOZ4_37895</name>
</gene>
<keyword evidence="2 4" id="KW-0238">DNA-binding</keyword>
<evidence type="ECO:0000256" key="4">
    <source>
        <dbReference type="PROSITE-ProRule" id="PRU00335"/>
    </source>
</evidence>
<dbReference type="PANTHER" id="PTHR30055">
    <property type="entry name" value="HTH-TYPE TRANSCRIPTIONAL REGULATOR RUTR"/>
    <property type="match status" value="1"/>
</dbReference>
<accession>A0ABV8M126</accession>
<feature type="domain" description="HTH tetR-type" evidence="5">
    <location>
        <begin position="13"/>
        <end position="71"/>
    </location>
</feature>
<sequence length="233" mass="25028">MTQGLSGRRAQAARNDEAILEAAREVFLADPKAPVAAVADRAGVGMSALYRRFPGKEDMLRRLCHDGLLRYNAEAEHALAQSKAQSQAPSASQPDAGWQALEAFLGNVVDADVHSLTVHLAGTFTPTEEMAQAARRSGELAARLVTDAQPALRPGVGVTDLGFVLEACAAIRVPDAVRTKELRRRYLAVILAGLRRAEGSDASKEAIPELPGPPPTAVEANWRWRIPAEPNRK</sequence>
<dbReference type="InterPro" id="IPR001647">
    <property type="entry name" value="HTH_TetR"/>
</dbReference>
<evidence type="ECO:0000256" key="2">
    <source>
        <dbReference type="ARBA" id="ARBA00023125"/>
    </source>
</evidence>
<organism evidence="6 7">
    <name type="scientific">Hamadaea flava</name>
    <dbReference type="NCBI Taxonomy" id="1742688"/>
    <lineage>
        <taxon>Bacteria</taxon>
        <taxon>Bacillati</taxon>
        <taxon>Actinomycetota</taxon>
        <taxon>Actinomycetes</taxon>
        <taxon>Micromonosporales</taxon>
        <taxon>Micromonosporaceae</taxon>
        <taxon>Hamadaea</taxon>
    </lineage>
</organism>
<evidence type="ECO:0000259" key="5">
    <source>
        <dbReference type="PROSITE" id="PS50977"/>
    </source>
</evidence>
<proteinExistence type="predicted"/>
<keyword evidence="7" id="KW-1185">Reference proteome</keyword>
<dbReference type="RefSeq" id="WP_253750798.1">
    <property type="nucleotide sequence ID" value="NZ_JAMZDZ010000001.1"/>
</dbReference>
<keyword evidence="3" id="KW-0804">Transcription</keyword>
<evidence type="ECO:0000313" key="6">
    <source>
        <dbReference type="EMBL" id="MFC4136414.1"/>
    </source>
</evidence>
<evidence type="ECO:0000256" key="3">
    <source>
        <dbReference type="ARBA" id="ARBA00023163"/>
    </source>
</evidence>
<dbReference type="PANTHER" id="PTHR30055:SF234">
    <property type="entry name" value="HTH-TYPE TRANSCRIPTIONAL REGULATOR BETI"/>
    <property type="match status" value="1"/>
</dbReference>
<name>A0ABV8M126_9ACTN</name>
<feature type="DNA-binding region" description="H-T-H motif" evidence="4">
    <location>
        <begin position="34"/>
        <end position="53"/>
    </location>
</feature>
<dbReference type="EMBL" id="JBHSAY010000029">
    <property type="protein sequence ID" value="MFC4136414.1"/>
    <property type="molecule type" value="Genomic_DNA"/>
</dbReference>
<comment type="caution">
    <text evidence="6">The sequence shown here is derived from an EMBL/GenBank/DDBJ whole genome shotgun (WGS) entry which is preliminary data.</text>
</comment>
<dbReference type="Proteomes" id="UP001595816">
    <property type="component" value="Unassembled WGS sequence"/>
</dbReference>
<dbReference type="InterPro" id="IPR036271">
    <property type="entry name" value="Tet_transcr_reg_TetR-rel_C_sf"/>
</dbReference>
<dbReference type="InterPro" id="IPR050109">
    <property type="entry name" value="HTH-type_TetR-like_transc_reg"/>
</dbReference>
<dbReference type="PROSITE" id="PS50977">
    <property type="entry name" value="HTH_TETR_2"/>
    <property type="match status" value="1"/>
</dbReference>
<dbReference type="SUPFAM" id="SSF46689">
    <property type="entry name" value="Homeodomain-like"/>
    <property type="match status" value="1"/>
</dbReference>
<dbReference type="SUPFAM" id="SSF48498">
    <property type="entry name" value="Tetracyclin repressor-like, C-terminal domain"/>
    <property type="match status" value="1"/>
</dbReference>
<dbReference type="Pfam" id="PF00440">
    <property type="entry name" value="TetR_N"/>
    <property type="match status" value="1"/>
</dbReference>
<reference evidence="7" key="1">
    <citation type="journal article" date="2019" name="Int. J. Syst. Evol. Microbiol.">
        <title>The Global Catalogue of Microorganisms (GCM) 10K type strain sequencing project: providing services to taxonomists for standard genome sequencing and annotation.</title>
        <authorList>
            <consortium name="The Broad Institute Genomics Platform"/>
            <consortium name="The Broad Institute Genome Sequencing Center for Infectious Disease"/>
            <person name="Wu L."/>
            <person name="Ma J."/>
        </authorList>
    </citation>
    <scope>NUCLEOTIDE SEQUENCE [LARGE SCALE GENOMIC DNA]</scope>
    <source>
        <strain evidence="7">CGMCC 4.7289</strain>
    </source>
</reference>
<dbReference type="InterPro" id="IPR009057">
    <property type="entry name" value="Homeodomain-like_sf"/>
</dbReference>
<evidence type="ECO:0000313" key="7">
    <source>
        <dbReference type="Proteomes" id="UP001595816"/>
    </source>
</evidence>
<protein>
    <submittedName>
        <fullName evidence="6">TetR/AcrR family transcriptional regulator</fullName>
    </submittedName>
</protein>
<dbReference type="Gene3D" id="1.10.357.10">
    <property type="entry name" value="Tetracycline Repressor, domain 2"/>
    <property type="match status" value="1"/>
</dbReference>